<dbReference type="PANTHER" id="PTHR31769">
    <property type="entry name" value="OS07G0462200 PROTEIN-RELATED"/>
    <property type="match status" value="1"/>
</dbReference>
<evidence type="ECO:0000256" key="3">
    <source>
        <dbReference type="ARBA" id="ARBA00022729"/>
    </source>
</evidence>
<dbReference type="AlphaFoldDB" id="A0A8K0HG98"/>
<evidence type="ECO:0000256" key="5">
    <source>
        <dbReference type="ARBA" id="ARBA00023136"/>
    </source>
</evidence>
<evidence type="ECO:0000313" key="9">
    <source>
        <dbReference type="Proteomes" id="UP000796880"/>
    </source>
</evidence>
<organism evidence="8 9">
    <name type="scientific">Rhamnella rubrinervis</name>
    <dbReference type="NCBI Taxonomy" id="2594499"/>
    <lineage>
        <taxon>Eukaryota</taxon>
        <taxon>Viridiplantae</taxon>
        <taxon>Streptophyta</taxon>
        <taxon>Embryophyta</taxon>
        <taxon>Tracheophyta</taxon>
        <taxon>Spermatophyta</taxon>
        <taxon>Magnoliopsida</taxon>
        <taxon>eudicotyledons</taxon>
        <taxon>Gunneridae</taxon>
        <taxon>Pentapetalae</taxon>
        <taxon>rosids</taxon>
        <taxon>fabids</taxon>
        <taxon>Rosales</taxon>
        <taxon>Rhamnaceae</taxon>
        <taxon>rhamnoid group</taxon>
        <taxon>Rhamneae</taxon>
        <taxon>Rhamnella</taxon>
    </lineage>
</organism>
<dbReference type="InterPro" id="IPR009606">
    <property type="entry name" value="DEAL/Modifying_wall_lignin1/2"/>
</dbReference>
<evidence type="ECO:0000256" key="4">
    <source>
        <dbReference type="ARBA" id="ARBA00022989"/>
    </source>
</evidence>
<comment type="similarity">
    <text evidence="6">Belongs to the DESIGUAL family.</text>
</comment>
<evidence type="ECO:0000313" key="8">
    <source>
        <dbReference type="EMBL" id="KAF3451629.1"/>
    </source>
</evidence>
<comment type="subcellular location">
    <subcellularLocation>
        <location evidence="1">Endomembrane system</location>
        <topology evidence="1">Multi-pass membrane protein</topology>
    </subcellularLocation>
</comment>
<dbReference type="InterPro" id="IPR052222">
    <property type="entry name" value="DESIGUAL"/>
</dbReference>
<feature type="transmembrane region" description="Helical" evidence="7">
    <location>
        <begin position="89"/>
        <end position="109"/>
    </location>
</feature>
<name>A0A8K0HG98_9ROSA</name>
<dbReference type="Proteomes" id="UP000796880">
    <property type="component" value="Unassembled WGS sequence"/>
</dbReference>
<evidence type="ECO:0000256" key="6">
    <source>
        <dbReference type="ARBA" id="ARBA00029467"/>
    </source>
</evidence>
<evidence type="ECO:0000256" key="7">
    <source>
        <dbReference type="SAM" id="Phobius"/>
    </source>
</evidence>
<feature type="transmembrane region" description="Helical" evidence="7">
    <location>
        <begin position="7"/>
        <end position="26"/>
    </location>
</feature>
<feature type="transmembrane region" description="Helical" evidence="7">
    <location>
        <begin position="129"/>
        <end position="150"/>
    </location>
</feature>
<keyword evidence="5 7" id="KW-0472">Membrane</keyword>
<evidence type="ECO:0000256" key="2">
    <source>
        <dbReference type="ARBA" id="ARBA00022692"/>
    </source>
</evidence>
<accession>A0A8K0HG98</accession>
<proteinExistence type="inferred from homology"/>
<keyword evidence="2 7" id="KW-0812">Transmembrane</keyword>
<dbReference type="GO" id="GO:0012505">
    <property type="term" value="C:endomembrane system"/>
    <property type="evidence" value="ECO:0007669"/>
    <property type="project" value="UniProtKB-SubCell"/>
</dbReference>
<evidence type="ECO:0000256" key="1">
    <source>
        <dbReference type="ARBA" id="ARBA00004127"/>
    </source>
</evidence>
<dbReference type="OrthoDB" id="1667348at2759"/>
<protein>
    <submittedName>
        <fullName evidence="8">Uncharacterized protein</fullName>
    </submittedName>
</protein>
<dbReference type="Pfam" id="PF06749">
    <property type="entry name" value="DUF1218"/>
    <property type="match status" value="1"/>
</dbReference>
<keyword evidence="4 7" id="KW-1133">Transmembrane helix</keyword>
<gene>
    <name evidence="8" type="ORF">FNV43_RR07724</name>
</gene>
<keyword evidence="3" id="KW-0732">Signal</keyword>
<comment type="caution">
    <text evidence="8">The sequence shown here is derived from an EMBL/GenBank/DDBJ whole genome shotgun (WGS) entry which is preliminary data.</text>
</comment>
<reference evidence="8" key="1">
    <citation type="submission" date="2020-03" db="EMBL/GenBank/DDBJ databases">
        <title>A high-quality chromosome-level genome assembly of a woody plant with both climbing and erect habits, Rhamnella rubrinervis.</title>
        <authorList>
            <person name="Lu Z."/>
            <person name="Yang Y."/>
            <person name="Zhu X."/>
            <person name="Sun Y."/>
        </authorList>
    </citation>
    <scope>NUCLEOTIDE SEQUENCE</scope>
    <source>
        <strain evidence="8">BYM</strain>
        <tissue evidence="8">Leaf</tissue>
    </source>
</reference>
<feature type="transmembrane region" description="Helical" evidence="7">
    <location>
        <begin position="54"/>
        <end position="77"/>
    </location>
</feature>
<sequence>MAKINALVCLLILVIDIVAGVFGILAEIAENKVHKTVWIPECRHLGHRALELGFGAAALLVFSHAIAHLLGGCVCFGSKQDSQSSRRQLAVIFEFLSWLSFGFGLSLLLAGTLANLRLRRQCIFADHHFLPAGVIFCFIHGLVAAAYYALASAKVQEHGIP</sequence>
<dbReference type="EMBL" id="VOIH02000003">
    <property type="protein sequence ID" value="KAF3451629.1"/>
    <property type="molecule type" value="Genomic_DNA"/>
</dbReference>
<keyword evidence="9" id="KW-1185">Reference proteome</keyword>